<evidence type="ECO:0000313" key="12">
    <source>
        <dbReference type="Proteomes" id="UP000681131"/>
    </source>
</evidence>
<dbReference type="GO" id="GO:0003729">
    <property type="term" value="F:mRNA binding"/>
    <property type="evidence" value="ECO:0007669"/>
    <property type="project" value="TreeGrafter"/>
</dbReference>
<dbReference type="GO" id="GO:0003735">
    <property type="term" value="F:structural constituent of ribosome"/>
    <property type="evidence" value="ECO:0007669"/>
    <property type="project" value="InterPro"/>
</dbReference>
<keyword evidence="3" id="KW-0694">RNA-binding</keyword>
<organism evidence="9 11">
    <name type="scientific">Francisella adeliensis</name>
    <dbReference type="NCBI Taxonomy" id="2007306"/>
    <lineage>
        <taxon>Bacteria</taxon>
        <taxon>Pseudomonadati</taxon>
        <taxon>Pseudomonadota</taxon>
        <taxon>Gammaproteobacteria</taxon>
        <taxon>Thiotrichales</taxon>
        <taxon>Francisellaceae</taxon>
        <taxon>Francisella</taxon>
    </lineage>
</organism>
<reference evidence="9 11" key="1">
    <citation type="submission" date="2017-06" db="EMBL/GenBank/DDBJ databases">
        <title>Complete genome of Francisella adeliensis.</title>
        <authorList>
            <person name="Vallesi A."/>
            <person name="Sjodin A."/>
        </authorList>
    </citation>
    <scope>NUCLEOTIDE SEQUENCE [LARGE SCALE GENOMIC DNA]</scope>
    <source>
        <strain evidence="9 11">FDC440</strain>
    </source>
</reference>
<dbReference type="NCBIfam" id="NF004954">
    <property type="entry name" value="PRK06299.1-4"/>
    <property type="match status" value="1"/>
</dbReference>
<comment type="similarity">
    <text evidence="1">Belongs to the bacterial ribosomal protein bS1 family.</text>
</comment>
<dbReference type="InterPro" id="IPR035104">
    <property type="entry name" value="Ribosomal_protein_S1-like"/>
</dbReference>
<dbReference type="NCBIfam" id="NF004952">
    <property type="entry name" value="PRK06299.1-2"/>
    <property type="match status" value="1"/>
</dbReference>
<sequence length="577" mass="63694">MGISKLCKTNHTGNGNQKMSENFKELFEQSLKQTEMRVGKIIEATVVSIDKDYAMIDAGLKSESFIPVSSLKNSDGELEIAAGDKLNVVLEALDNSWGETRLSRDKAKKIELWDRVENAFENNETILGKITNHVRGGYTMDVEGLRAFLPGSLVDTRPVKDVAHLEDKDIELKVVKIDTKRNNIVVSRKAVIEENNSGDRDAILEKISEGSVLSGIVKNITDFGAFIDLGGVDGLLHITDISWSRISHPTDVLTIGDEINVKVIKFDKEKQRISLGIKQLGEDPWLNIANELPVGAKLMGSVTNITDYGCFVKLKEGIEGLVHTSEMDWTNKNVNPHKAVSIGQEVEVIVLELDAQKHRISLGIKQCKANPWDSFEDNFKVGDKVHGKIRSITEFGVFIGLEGGIDGLVHISDVSWDNPSKAIKELKKGDDVEAVLVSVNTDLERIALSMKQLSEDPFKNFVNVHPKGSLIKGNITKVQENGAVVMLDEENGIDGFIRIAEVSTEHTKDVRDELSEGQEVETRIINIDMKKRSIALSIKAVDDESISASTGGKSNYKVEQMTPTTLGDLIKEQLSKK</sequence>
<dbReference type="SMART" id="SM00316">
    <property type="entry name" value="S1"/>
    <property type="match status" value="6"/>
</dbReference>
<evidence type="ECO:0000256" key="5">
    <source>
        <dbReference type="ARBA" id="ARBA00023274"/>
    </source>
</evidence>
<evidence type="ECO:0000313" key="9">
    <source>
        <dbReference type="EMBL" id="AXA33039.1"/>
    </source>
</evidence>
<dbReference type="GO" id="GO:0022627">
    <property type="term" value="C:cytosolic small ribosomal subunit"/>
    <property type="evidence" value="ECO:0007669"/>
    <property type="project" value="TreeGrafter"/>
</dbReference>
<dbReference type="PANTHER" id="PTHR10724:SF7">
    <property type="entry name" value="SMALL RIBOSOMAL SUBUNIT PROTEIN BS1C"/>
    <property type="match status" value="1"/>
</dbReference>
<dbReference type="FunFam" id="2.40.50.140:FF:000011">
    <property type="entry name" value="30S ribosomal protein S1"/>
    <property type="match status" value="1"/>
</dbReference>
<dbReference type="KEGG" id="fad:CDH04_00790"/>
<evidence type="ECO:0000256" key="4">
    <source>
        <dbReference type="ARBA" id="ARBA00022980"/>
    </source>
</evidence>
<keyword evidence="12" id="KW-1185">Reference proteome</keyword>
<evidence type="ECO:0000256" key="1">
    <source>
        <dbReference type="ARBA" id="ARBA00006767"/>
    </source>
</evidence>
<evidence type="ECO:0000313" key="10">
    <source>
        <dbReference type="EMBL" id="QIW11266.1"/>
    </source>
</evidence>
<accession>A0A2Z4XWF7</accession>
<protein>
    <recommendedName>
        <fullName evidence="6">Small ribosomal subunit protein bS1</fullName>
    </recommendedName>
    <alternativeName>
        <fullName evidence="7">30S ribosomal protein S1</fullName>
    </alternativeName>
</protein>
<dbReference type="InterPro" id="IPR000110">
    <property type="entry name" value="Ribosomal_bS1"/>
</dbReference>
<keyword evidence="2" id="KW-0677">Repeat</keyword>
<reference evidence="10 12" key="2">
    <citation type="submission" date="2019-08" db="EMBL/GenBank/DDBJ databases">
        <title>Complete genome sequences of Francisella adeliensis (FSC1325 and FSC1326).</title>
        <authorList>
            <person name="Ohrman C."/>
            <person name="Uneklint I."/>
            <person name="Vallesi A."/>
            <person name="Karlsson L."/>
            <person name="Sjodin A."/>
        </authorList>
    </citation>
    <scope>NUCLEOTIDE SEQUENCE [LARGE SCALE GENOMIC DNA]</scope>
    <source>
        <strain evidence="10 12">FSC1325</strain>
    </source>
</reference>
<feature type="domain" description="S1 motif" evidence="8">
    <location>
        <begin position="382"/>
        <end position="451"/>
    </location>
</feature>
<feature type="domain" description="S1 motif" evidence="8">
    <location>
        <begin position="468"/>
        <end position="539"/>
    </location>
</feature>
<dbReference type="AlphaFoldDB" id="A0A2Z4XWF7"/>
<feature type="domain" description="S1 motif" evidence="8">
    <location>
        <begin position="39"/>
        <end position="105"/>
    </location>
</feature>
<keyword evidence="5" id="KW-0687">Ribonucleoprotein</keyword>
<dbReference type="InterPro" id="IPR050437">
    <property type="entry name" value="Ribos_protein_bS1-like"/>
</dbReference>
<dbReference type="Gene3D" id="2.40.50.140">
    <property type="entry name" value="Nucleic acid-binding proteins"/>
    <property type="match status" value="6"/>
</dbReference>
<dbReference type="FunFam" id="2.40.50.140:FF:000018">
    <property type="entry name" value="30S ribosomal protein S1"/>
    <property type="match status" value="1"/>
</dbReference>
<gene>
    <name evidence="9" type="ORF">CDH04_00790</name>
    <name evidence="10" type="ORF">FZC43_00790</name>
</gene>
<dbReference type="OrthoDB" id="9804077at2"/>
<dbReference type="SUPFAM" id="SSF50249">
    <property type="entry name" value="Nucleic acid-binding proteins"/>
    <property type="match status" value="6"/>
</dbReference>
<feature type="domain" description="S1 motif" evidence="8">
    <location>
        <begin position="295"/>
        <end position="365"/>
    </location>
</feature>
<name>A0A2Z4XWF7_9GAMM</name>
<dbReference type="CDD" id="cd05688">
    <property type="entry name" value="S1_RPS1_repeat_ec3"/>
    <property type="match status" value="1"/>
</dbReference>
<evidence type="ECO:0000259" key="8">
    <source>
        <dbReference type="PROSITE" id="PS50126"/>
    </source>
</evidence>
<evidence type="ECO:0000256" key="2">
    <source>
        <dbReference type="ARBA" id="ARBA00022737"/>
    </source>
</evidence>
<dbReference type="InterPro" id="IPR012340">
    <property type="entry name" value="NA-bd_OB-fold"/>
</dbReference>
<evidence type="ECO:0000256" key="7">
    <source>
        <dbReference type="ARBA" id="ARBA00035517"/>
    </source>
</evidence>
<evidence type="ECO:0000256" key="3">
    <source>
        <dbReference type="ARBA" id="ARBA00022884"/>
    </source>
</evidence>
<dbReference type="NCBIfam" id="TIGR00717">
    <property type="entry name" value="rpsA"/>
    <property type="match status" value="1"/>
</dbReference>
<dbReference type="Pfam" id="PF00575">
    <property type="entry name" value="S1"/>
    <property type="match status" value="6"/>
</dbReference>
<dbReference type="EMBL" id="CP043424">
    <property type="protein sequence ID" value="QIW11266.1"/>
    <property type="molecule type" value="Genomic_DNA"/>
</dbReference>
<dbReference type="InterPro" id="IPR003029">
    <property type="entry name" value="S1_domain"/>
</dbReference>
<dbReference type="Proteomes" id="UP000251120">
    <property type="component" value="Chromosome"/>
</dbReference>
<evidence type="ECO:0000256" key="6">
    <source>
        <dbReference type="ARBA" id="ARBA00035293"/>
    </source>
</evidence>
<dbReference type="GO" id="GO:0006412">
    <property type="term" value="P:translation"/>
    <property type="evidence" value="ECO:0007669"/>
    <property type="project" value="InterPro"/>
</dbReference>
<feature type="domain" description="S1 motif" evidence="8">
    <location>
        <begin position="123"/>
        <end position="189"/>
    </location>
</feature>
<dbReference type="Proteomes" id="UP000681131">
    <property type="component" value="Chromosome"/>
</dbReference>
<evidence type="ECO:0000313" key="11">
    <source>
        <dbReference type="Proteomes" id="UP000251120"/>
    </source>
</evidence>
<dbReference type="CDD" id="cd04465">
    <property type="entry name" value="S1_RPS1_repeat_ec2_hs2"/>
    <property type="match status" value="1"/>
</dbReference>
<dbReference type="PRINTS" id="PR00681">
    <property type="entry name" value="RIBOSOMALS1"/>
</dbReference>
<keyword evidence="4 9" id="KW-0689">Ribosomal protein</keyword>
<proteinExistence type="inferred from homology"/>
<dbReference type="EMBL" id="CP021781">
    <property type="protein sequence ID" value="AXA33039.1"/>
    <property type="molecule type" value="Genomic_DNA"/>
</dbReference>
<feature type="domain" description="S1 motif" evidence="8">
    <location>
        <begin position="210"/>
        <end position="278"/>
    </location>
</feature>
<dbReference type="PANTHER" id="PTHR10724">
    <property type="entry name" value="30S RIBOSOMAL PROTEIN S1"/>
    <property type="match status" value="1"/>
</dbReference>
<dbReference type="PROSITE" id="PS50126">
    <property type="entry name" value="S1"/>
    <property type="match status" value="6"/>
</dbReference>